<dbReference type="InterPro" id="IPR007816">
    <property type="entry name" value="ResB-like_domain"/>
</dbReference>
<keyword evidence="2 6" id="KW-0812">Transmembrane</keyword>
<feature type="transmembrane region" description="Helical" evidence="6">
    <location>
        <begin position="53"/>
        <end position="78"/>
    </location>
</feature>
<dbReference type="GO" id="GO:0016020">
    <property type="term" value="C:membrane"/>
    <property type="evidence" value="ECO:0007669"/>
    <property type="project" value="UniProtKB-SubCell"/>
</dbReference>
<feature type="transmembrane region" description="Helical" evidence="6">
    <location>
        <begin position="28"/>
        <end position="47"/>
    </location>
</feature>
<feature type="domain" description="ResB-like" evidence="7">
    <location>
        <begin position="74"/>
        <end position="192"/>
    </location>
</feature>
<evidence type="ECO:0000256" key="6">
    <source>
        <dbReference type="SAM" id="Phobius"/>
    </source>
</evidence>
<gene>
    <name evidence="8" type="ORF">IWH25_11540</name>
</gene>
<evidence type="ECO:0000256" key="4">
    <source>
        <dbReference type="ARBA" id="ARBA00022989"/>
    </source>
</evidence>
<keyword evidence="5 6" id="KW-0472">Membrane</keyword>
<dbReference type="GO" id="GO:0017004">
    <property type="term" value="P:cytochrome complex assembly"/>
    <property type="evidence" value="ECO:0007669"/>
    <property type="project" value="UniProtKB-KW"/>
</dbReference>
<evidence type="ECO:0000256" key="2">
    <source>
        <dbReference type="ARBA" id="ARBA00022692"/>
    </source>
</evidence>
<accession>A0A974PWH3</accession>
<feature type="transmembrane region" description="Helical" evidence="6">
    <location>
        <begin position="310"/>
        <end position="330"/>
    </location>
</feature>
<dbReference type="Proteomes" id="UP000663444">
    <property type="component" value="Chromosome"/>
</dbReference>
<dbReference type="Pfam" id="PF05140">
    <property type="entry name" value="ResB"/>
    <property type="match status" value="1"/>
</dbReference>
<organism evidence="8 9">
    <name type="scientific">Azospira restricta</name>
    <dbReference type="NCBI Taxonomy" id="404405"/>
    <lineage>
        <taxon>Bacteria</taxon>
        <taxon>Pseudomonadati</taxon>
        <taxon>Pseudomonadota</taxon>
        <taxon>Betaproteobacteria</taxon>
        <taxon>Rhodocyclales</taxon>
        <taxon>Rhodocyclaceae</taxon>
        <taxon>Azospira</taxon>
    </lineage>
</organism>
<evidence type="ECO:0000313" key="9">
    <source>
        <dbReference type="Proteomes" id="UP000663444"/>
    </source>
</evidence>
<reference evidence="8" key="1">
    <citation type="submission" date="2020-11" db="EMBL/GenBank/DDBJ databases">
        <title>Azospira restricta DSM 18626 genome sequence.</title>
        <authorList>
            <person name="Moe W.M."/>
        </authorList>
    </citation>
    <scope>NUCLEOTIDE SEQUENCE</scope>
    <source>
        <strain evidence="8">DSM 18626</strain>
    </source>
</reference>
<evidence type="ECO:0000259" key="7">
    <source>
        <dbReference type="Pfam" id="PF05140"/>
    </source>
</evidence>
<keyword evidence="3" id="KW-0201">Cytochrome c-type biogenesis</keyword>
<dbReference type="EMBL" id="CP064781">
    <property type="protein sequence ID" value="QRJ62418.1"/>
    <property type="molecule type" value="Genomic_DNA"/>
</dbReference>
<evidence type="ECO:0000313" key="8">
    <source>
        <dbReference type="EMBL" id="QRJ62418.1"/>
    </source>
</evidence>
<dbReference type="KEGG" id="ares:IWH25_11540"/>
<feature type="transmembrane region" description="Helical" evidence="6">
    <location>
        <begin position="85"/>
        <end position="105"/>
    </location>
</feature>
<evidence type="ECO:0000256" key="1">
    <source>
        <dbReference type="ARBA" id="ARBA00004141"/>
    </source>
</evidence>
<keyword evidence="9" id="KW-1185">Reference proteome</keyword>
<dbReference type="RefSeq" id="WP_203385950.1">
    <property type="nucleotide sequence ID" value="NZ_CP064781.1"/>
</dbReference>
<protein>
    <submittedName>
        <fullName evidence="8">Cytochrome c biogenesis protein ResB</fullName>
    </submittedName>
</protein>
<evidence type="ECO:0000256" key="5">
    <source>
        <dbReference type="ARBA" id="ARBA00023136"/>
    </source>
</evidence>
<name>A0A974PWH3_9RHOO</name>
<comment type="subcellular location">
    <subcellularLocation>
        <location evidence="1">Membrane</location>
        <topology evidence="1">Multi-pass membrane protein</topology>
    </subcellularLocation>
</comment>
<dbReference type="AlphaFoldDB" id="A0A974PWH3"/>
<sequence>MQESSVIAAGPPSPWSERWRVWRNWLGSLRFALVNLLLLFAGVWVVYLELPGALWALVLPLASSALNLLVAIAVNGAFRRQLPLLAFHLALLAIVVLVALGRLTYLRGAVEIVDGGEFDGVLTTRDAGPWHAGRLAEVRFANLGFAIDYDPGLRRGQTRNEVAYRDADGAVVRTTIGDQTPLRLLGYRFYTSFNKGFAPSFVWHPAGGGEPAFGAVHLPSYPLNEYEQARDWEIPGTGIPIWTMLRFDEIVLDPDKTDQFKLPGRHDVVVRIGEQRWEMRPGMAVDLPAGRLQYVGVRGWMGYSVFYDWTVPWLLAAAVTAVLALGWHYWRKFAARPWNQAKDDGLSA</sequence>
<evidence type="ECO:0000256" key="3">
    <source>
        <dbReference type="ARBA" id="ARBA00022748"/>
    </source>
</evidence>
<proteinExistence type="predicted"/>
<keyword evidence="4 6" id="KW-1133">Transmembrane helix</keyword>